<proteinExistence type="predicted"/>
<protein>
    <submittedName>
        <fullName evidence="1">Uncharacterized protein</fullName>
    </submittedName>
</protein>
<dbReference type="STRING" id="937218.SAMN06297251_102157"/>
<gene>
    <name evidence="1" type="ORF">SAMN06297251_102157</name>
</gene>
<accession>A0A1W1Z4H7</accession>
<dbReference type="EMBL" id="FWXR01000002">
    <property type="protein sequence ID" value="SMC43339.1"/>
    <property type="molecule type" value="Genomic_DNA"/>
</dbReference>
<dbReference type="RefSeq" id="WP_084408616.1">
    <property type="nucleotide sequence ID" value="NZ_FWXR01000002.1"/>
</dbReference>
<dbReference type="AlphaFoldDB" id="A0A1W1Z4H7"/>
<dbReference type="Proteomes" id="UP000192656">
    <property type="component" value="Unassembled WGS sequence"/>
</dbReference>
<reference evidence="1 2" key="1">
    <citation type="submission" date="2017-04" db="EMBL/GenBank/DDBJ databases">
        <authorList>
            <person name="Afonso C.L."/>
            <person name="Miller P.J."/>
            <person name="Scott M.A."/>
            <person name="Spackman E."/>
            <person name="Goraichik I."/>
            <person name="Dimitrov K.M."/>
            <person name="Suarez D.L."/>
            <person name="Swayne D.E."/>
        </authorList>
    </citation>
    <scope>NUCLEOTIDE SEQUENCE [LARGE SCALE GENOMIC DNA]</scope>
    <source>
        <strain evidence="1 2">CGMCC 1.10972</strain>
    </source>
</reference>
<sequence>MGRTLAAALTIAAFLALAWMLFTPAHSKPAPGRSLAGLMRDCQRIGAENSIRNRGGQIEALTRDKDGCLVWRRMHSGGPR</sequence>
<evidence type="ECO:0000313" key="2">
    <source>
        <dbReference type="Proteomes" id="UP000192656"/>
    </source>
</evidence>
<keyword evidence="2" id="KW-1185">Reference proteome</keyword>
<organism evidence="1 2">
    <name type="scientific">Fulvimarina manganoxydans</name>
    <dbReference type="NCBI Taxonomy" id="937218"/>
    <lineage>
        <taxon>Bacteria</taxon>
        <taxon>Pseudomonadati</taxon>
        <taxon>Pseudomonadota</taxon>
        <taxon>Alphaproteobacteria</taxon>
        <taxon>Hyphomicrobiales</taxon>
        <taxon>Aurantimonadaceae</taxon>
        <taxon>Fulvimarina</taxon>
    </lineage>
</organism>
<evidence type="ECO:0000313" key="1">
    <source>
        <dbReference type="EMBL" id="SMC43339.1"/>
    </source>
</evidence>
<name>A0A1W1Z4H7_9HYPH</name>